<evidence type="ECO:0000259" key="1">
    <source>
        <dbReference type="Pfam" id="PF21722"/>
    </source>
</evidence>
<gene>
    <name evidence="2" type="primary">22</name>
    <name evidence="2" type="ORF">SEA_FLAGSTAFF_22</name>
</gene>
<dbReference type="OrthoDB" id="530at10239"/>
<protein>
    <submittedName>
        <fullName evidence="2">Minor tail protein</fullName>
    </submittedName>
</protein>
<accession>A0A0F6WE46</accession>
<dbReference type="Proteomes" id="UP000203806">
    <property type="component" value="Segment"/>
</dbReference>
<dbReference type="KEGG" id="vg:26630804"/>
<proteinExistence type="predicted"/>
<dbReference type="InterPro" id="IPR049304">
    <property type="entry name" value="Gly_rich_dom"/>
</dbReference>
<evidence type="ECO:0000313" key="3">
    <source>
        <dbReference type="Proteomes" id="UP000203806"/>
    </source>
</evidence>
<organism evidence="2 3">
    <name type="scientific">Mycobacterium phage FlagStaff</name>
    <dbReference type="NCBI Taxonomy" id="1647304"/>
    <lineage>
        <taxon>Viruses</taxon>
        <taxon>Duplodnaviria</taxon>
        <taxon>Heunggongvirae</taxon>
        <taxon>Uroviricota</taxon>
        <taxon>Caudoviricetes</taxon>
        <taxon>Gclasvirinae</taxon>
        <taxon>Avocadovirus</taxon>
        <taxon>Avocadovirus flagstaff</taxon>
    </lineage>
</organism>
<reference evidence="2 3" key="1">
    <citation type="journal article" date="2015" name="Genome Announc.">
        <title>Genome Sequences of Cluster G Mycobacteriophages Cambiare, FlagStaff, and MOOREtheMARYer.</title>
        <authorList>
            <person name="Pope W.H."/>
            <person name="Augustine D.A."/>
            <person name="Carroll D.C."/>
            <person name="Duncan J.C."/>
            <person name="Harwi K.M."/>
            <person name="Howry R."/>
            <person name="Jagessar B."/>
            <person name="Lum B.A."/>
            <person name="Meinert J.W."/>
            <person name="Migliozzi J.S."/>
            <person name="Milliken K.A."/>
            <person name="Mitchell C.J."/>
            <person name="Nalatwad A.S."/>
            <person name="Orlandini K.C."/>
            <person name="Rhein M.J."/>
            <person name="Saravanan V."/>
            <person name="Seese B.A."/>
            <person name="Schiebel J.G."/>
            <person name="Thomas K.B."/>
            <person name="Adkins N.L."/>
            <person name="Cohen K.L."/>
            <person name="Iyengar V.B."/>
            <person name="Kim H."/>
            <person name="Kramer Z.J."/>
            <person name="Montgomery M.T."/>
            <person name="Schafer C.E."/>
            <person name="Wilkes K.E."/>
            <person name="Grubb S.R."/>
            <person name="Warner M.H."/>
            <person name="Bowman C.A."/>
            <person name="Russell D.A."/>
            <person name="Hatfull G.F."/>
        </authorList>
    </citation>
    <scope>NUCLEOTIDE SEQUENCE [LARGE SCALE GENOMIC DNA]</scope>
</reference>
<dbReference type="EMBL" id="KR080197">
    <property type="protein sequence ID" value="AKF14459.1"/>
    <property type="molecule type" value="Genomic_DNA"/>
</dbReference>
<feature type="domain" description="Glycine-rich" evidence="1">
    <location>
        <begin position="637"/>
        <end position="816"/>
    </location>
</feature>
<keyword evidence="3" id="KW-1185">Reference proteome</keyword>
<dbReference type="RefSeq" id="YP_009204213.1">
    <property type="nucleotide sequence ID" value="NC_028861.1"/>
</dbReference>
<sequence>MSGKVYDRKRLVVDRDPSHQLAVEFGKFPKASPVDLVKSFAAALEEYGLEAIEEVTGLDLSGLKKALDNLKALLGGVDLFGSGGFDPAEAVAQFFQSVPAAVLATLSTNWGDLLAKLTGGATGGTDPLTALANFLKTELGAPITAGRLPLIPLAHIRDVQPNLLNDPSFDHEETLLGFPDWDWDNTTGRNRPGCAYTMADGQTHTLHSNAIEVGPDDVLDVEVYAQWVGLAVLGAGAIQLAISAYRADDSLIGSPAVVASAGGAGSSGAWVRLFFDDWDVPDTAAYVVLELTVTTAATAGAVRFDDASLSKNGALPQSYVAGLTDTLAQLNAKIQAALNKAWEAVFGDDEGLIDRTADEFAHALQNIPAANVVGVGAATLVDTVTDILDNIWRGFTRQPVAAGKSIADVANAATNTSETADTGLQVGEWNNAILGIRDNTPLSGGVDPTAVAMFDRPQAIGGDLPFLTVTSAAVPIAFWTSPNDAKRGSIQFVGRVSGSVTAFYLDYYSVDRTTQAVTLLHTSPDQVPKLTAGWGNIRYDMAANLRVDSAHGDVLAVGFRVTGTGNVQVAGRLDNATWPADATQIPRRPSATRAGVGNTTLGALTWSGDTPWVALGIVEGDVAPPFFAPRTTQIGAAGAWSYDIPSWAKYVDRITISDGGGGAGGNGGVGIAGEGGDAGIWQVETLVRGVDFPTAGATLTGTIGNGGAGGAKEQNGSAGAGVVRNAIAGGKAAMVTPGGAGGTGEGTDGDYIYGDSPGNFEFNGVTYVGGGRAQGGNSNGAAGAPPGGGGGGGSGGFYTVAWPGGKGGRGDVWLVARQT</sequence>
<evidence type="ECO:0000313" key="2">
    <source>
        <dbReference type="EMBL" id="AKF14459.1"/>
    </source>
</evidence>
<dbReference type="Pfam" id="PF21722">
    <property type="entry name" value="Gly_rich_2"/>
    <property type="match status" value="1"/>
</dbReference>
<dbReference type="GeneID" id="26630804"/>
<name>A0A0F6WE46_9CAUD</name>